<gene>
    <name evidence="10" type="primary">pflC1</name>
    <name evidence="10" type="ORF">CACET_c16840</name>
</gene>
<dbReference type="Pfam" id="PF04055">
    <property type="entry name" value="Radical_SAM"/>
    <property type="match status" value="1"/>
</dbReference>
<keyword evidence="6 10" id="KW-0560">Oxidoreductase</keyword>
<evidence type="ECO:0000256" key="3">
    <source>
        <dbReference type="ARBA" id="ARBA00022485"/>
    </source>
</evidence>
<evidence type="ECO:0000256" key="2">
    <source>
        <dbReference type="ARBA" id="ARBA00009777"/>
    </source>
</evidence>
<dbReference type="PATRIC" id="fig|84022.5.peg.3140"/>
<dbReference type="PIRSF" id="PIRSF000371">
    <property type="entry name" value="PFL_act_enz"/>
    <property type="match status" value="1"/>
</dbReference>
<dbReference type="InterPro" id="IPR012839">
    <property type="entry name" value="Organic_radical_activase"/>
</dbReference>
<dbReference type="InterPro" id="IPR017900">
    <property type="entry name" value="4Fe4S_Fe_S_CS"/>
</dbReference>
<proteinExistence type="inferred from homology"/>
<dbReference type="PROSITE" id="PS51918">
    <property type="entry name" value="RADICAL_SAM"/>
    <property type="match status" value="1"/>
</dbReference>
<dbReference type="InterPro" id="IPR001989">
    <property type="entry name" value="Radical_activat_CS"/>
</dbReference>
<dbReference type="AlphaFoldDB" id="A0A0D8ICH7"/>
<dbReference type="InterPro" id="IPR040074">
    <property type="entry name" value="BssD/PflA/YjjW"/>
</dbReference>
<protein>
    <submittedName>
        <fullName evidence="10">Pyruvate formate-lyase 2-activating enzyme</fullName>
        <ecNumber evidence="10">1.97.1.4</ecNumber>
    </submittedName>
</protein>
<reference evidence="10 11" key="1">
    <citation type="submission" date="2014-10" db="EMBL/GenBank/DDBJ databases">
        <title>Genome sequence of Clostridium aceticum DSM 1496.</title>
        <authorList>
            <person name="Poehlein A."/>
            <person name="Schiel-Bengelsdorf B."/>
            <person name="Gottschalk G."/>
            <person name="Duerre P."/>
            <person name="Daniel R."/>
        </authorList>
    </citation>
    <scope>NUCLEOTIDE SEQUENCE [LARGE SCALE GENOMIC DNA]</scope>
    <source>
        <strain evidence="10 11">DSM 1496</strain>
    </source>
</reference>
<dbReference type="InterPro" id="IPR017896">
    <property type="entry name" value="4Fe4S_Fe-S-bd"/>
</dbReference>
<dbReference type="EMBL" id="CP009687">
    <property type="protein sequence ID" value="AKL95133.1"/>
    <property type="molecule type" value="Genomic_DNA"/>
</dbReference>
<sequence>MNQLNLKTKGIIFDLQRFSVHDGPGIRTIVFLKGCPLACRWCSNPESQPRDIQLMYIPQNCMECKKCLEACPTGAIDFHLPYRINHNKCNQCGKCLEVCYCNALNMAGSLQTVEAVLKELAKDTLHYRRSGGGITLSGGEPLAQPEFAEELLKACKAKGWHTAIETTAYTSEDALKRVLPWVDLVLLDIKHIDPYKHKEYIGQTNEIILKNCKIIAESGTQTIIRIPIIPDFNDNSADLQAIAEFAQGLKVIKEIHILPYHPLGQNKYEYLGYAYKMKEVKTPEKDAMMYLKKAIEECGLLCKIGGVS</sequence>
<dbReference type="CDD" id="cd01335">
    <property type="entry name" value="Radical_SAM"/>
    <property type="match status" value="1"/>
</dbReference>
<keyword evidence="8" id="KW-0411">Iron-sulfur</keyword>
<dbReference type="Gene3D" id="3.80.30.10">
    <property type="entry name" value="pyruvate-formate lyase- activating enzyme"/>
    <property type="match status" value="1"/>
</dbReference>
<dbReference type="KEGG" id="cace:CACET_c16840"/>
<dbReference type="SFLD" id="SFLDG01118">
    <property type="entry name" value="activating_enzymes__group_2"/>
    <property type="match status" value="1"/>
</dbReference>
<dbReference type="OrthoDB" id="9782387at2"/>
<comment type="catalytic activity">
    <reaction evidence="9">
        <text>glycyl-[protein] + reduced [flavodoxin] + S-adenosyl-L-methionine = glycin-2-yl radical-[protein] + semiquinone [flavodoxin] + 5'-deoxyadenosine + L-methionine + H(+)</text>
        <dbReference type="Rhea" id="RHEA:61976"/>
        <dbReference type="Rhea" id="RHEA-COMP:10622"/>
        <dbReference type="Rhea" id="RHEA-COMP:14480"/>
        <dbReference type="Rhea" id="RHEA-COMP:15993"/>
        <dbReference type="Rhea" id="RHEA-COMP:15994"/>
        <dbReference type="ChEBI" id="CHEBI:15378"/>
        <dbReference type="ChEBI" id="CHEBI:17319"/>
        <dbReference type="ChEBI" id="CHEBI:29947"/>
        <dbReference type="ChEBI" id="CHEBI:32722"/>
        <dbReference type="ChEBI" id="CHEBI:57618"/>
        <dbReference type="ChEBI" id="CHEBI:57844"/>
        <dbReference type="ChEBI" id="CHEBI:59789"/>
        <dbReference type="ChEBI" id="CHEBI:140311"/>
    </reaction>
</comment>
<dbReference type="SFLD" id="SFLDG01066">
    <property type="entry name" value="organic_radical-activating_enz"/>
    <property type="match status" value="1"/>
</dbReference>
<keyword evidence="4" id="KW-0949">S-adenosyl-L-methionine</keyword>
<dbReference type="Pfam" id="PF00037">
    <property type="entry name" value="Fer4"/>
    <property type="match status" value="1"/>
</dbReference>
<evidence type="ECO:0000256" key="6">
    <source>
        <dbReference type="ARBA" id="ARBA00023002"/>
    </source>
</evidence>
<evidence type="ECO:0000256" key="4">
    <source>
        <dbReference type="ARBA" id="ARBA00022691"/>
    </source>
</evidence>
<comment type="cofactor">
    <cofactor evidence="1">
        <name>[4Fe-4S] cluster</name>
        <dbReference type="ChEBI" id="CHEBI:49883"/>
    </cofactor>
</comment>
<evidence type="ECO:0000256" key="9">
    <source>
        <dbReference type="ARBA" id="ARBA00047365"/>
    </source>
</evidence>
<accession>A0A0D8ICH7</accession>
<keyword evidence="5" id="KW-0479">Metal-binding</keyword>
<keyword evidence="3" id="KW-0004">4Fe-4S</keyword>
<dbReference type="SFLD" id="SFLDS00029">
    <property type="entry name" value="Radical_SAM"/>
    <property type="match status" value="1"/>
</dbReference>
<evidence type="ECO:0000256" key="5">
    <source>
        <dbReference type="ARBA" id="ARBA00022723"/>
    </source>
</evidence>
<dbReference type="NCBIfam" id="TIGR02494">
    <property type="entry name" value="PFLE_PFLC"/>
    <property type="match status" value="1"/>
</dbReference>
<dbReference type="SUPFAM" id="SSF102114">
    <property type="entry name" value="Radical SAM enzymes"/>
    <property type="match status" value="1"/>
</dbReference>
<dbReference type="PROSITE" id="PS00198">
    <property type="entry name" value="4FE4S_FER_1"/>
    <property type="match status" value="1"/>
</dbReference>
<dbReference type="STRING" id="84022.CACET_c16840"/>
<evidence type="ECO:0000256" key="7">
    <source>
        <dbReference type="ARBA" id="ARBA00023004"/>
    </source>
</evidence>
<dbReference type="RefSeq" id="WP_082058126.1">
    <property type="nucleotide sequence ID" value="NZ_CP009687.1"/>
</dbReference>
<organism evidence="10 11">
    <name type="scientific">Clostridium aceticum</name>
    <dbReference type="NCBI Taxonomy" id="84022"/>
    <lineage>
        <taxon>Bacteria</taxon>
        <taxon>Bacillati</taxon>
        <taxon>Bacillota</taxon>
        <taxon>Clostridia</taxon>
        <taxon>Eubacteriales</taxon>
        <taxon>Clostridiaceae</taxon>
        <taxon>Clostridium</taxon>
    </lineage>
</organism>
<dbReference type="Gene3D" id="3.30.70.20">
    <property type="match status" value="1"/>
</dbReference>
<dbReference type="GO" id="GO:0043365">
    <property type="term" value="F:[formate-C-acetyltransferase]-activating enzyme activity"/>
    <property type="evidence" value="ECO:0007669"/>
    <property type="project" value="UniProtKB-EC"/>
</dbReference>
<name>A0A0D8ICH7_9CLOT</name>
<dbReference type="InterPro" id="IPR058240">
    <property type="entry name" value="rSAM_sf"/>
</dbReference>
<comment type="similarity">
    <text evidence="2">Belongs to the organic radical-activating enzymes family.</text>
</comment>
<evidence type="ECO:0000256" key="8">
    <source>
        <dbReference type="ARBA" id="ARBA00023014"/>
    </source>
</evidence>
<keyword evidence="11" id="KW-1185">Reference proteome</keyword>
<dbReference type="PANTHER" id="PTHR30352">
    <property type="entry name" value="PYRUVATE FORMATE-LYASE-ACTIVATING ENZYME"/>
    <property type="match status" value="1"/>
</dbReference>
<dbReference type="PROSITE" id="PS51379">
    <property type="entry name" value="4FE4S_FER_2"/>
    <property type="match status" value="2"/>
</dbReference>
<keyword evidence="7" id="KW-0408">Iron</keyword>
<dbReference type="PANTHER" id="PTHR30352:SF4">
    <property type="entry name" value="PYRUVATE FORMATE-LYASE 2-ACTIVATING ENZYME"/>
    <property type="match status" value="1"/>
</dbReference>
<dbReference type="Pfam" id="PF13353">
    <property type="entry name" value="Fer4_12"/>
    <property type="match status" value="1"/>
</dbReference>
<dbReference type="GO" id="GO:0051539">
    <property type="term" value="F:4 iron, 4 sulfur cluster binding"/>
    <property type="evidence" value="ECO:0007669"/>
    <property type="project" value="UniProtKB-KW"/>
</dbReference>
<dbReference type="EC" id="1.97.1.4" evidence="10"/>
<dbReference type="Proteomes" id="UP000035704">
    <property type="component" value="Chromosome"/>
</dbReference>
<dbReference type="GO" id="GO:0016829">
    <property type="term" value="F:lyase activity"/>
    <property type="evidence" value="ECO:0007669"/>
    <property type="project" value="UniProtKB-KW"/>
</dbReference>
<dbReference type="GO" id="GO:0046872">
    <property type="term" value="F:metal ion binding"/>
    <property type="evidence" value="ECO:0007669"/>
    <property type="project" value="UniProtKB-KW"/>
</dbReference>
<dbReference type="InterPro" id="IPR034457">
    <property type="entry name" value="Organic_radical-activating"/>
</dbReference>
<evidence type="ECO:0000256" key="1">
    <source>
        <dbReference type="ARBA" id="ARBA00001966"/>
    </source>
</evidence>
<dbReference type="SUPFAM" id="SSF54862">
    <property type="entry name" value="4Fe-4S ferredoxins"/>
    <property type="match status" value="1"/>
</dbReference>
<keyword evidence="10" id="KW-0670">Pyruvate</keyword>
<evidence type="ECO:0000313" key="10">
    <source>
        <dbReference type="EMBL" id="AKL95133.1"/>
    </source>
</evidence>
<dbReference type="PROSITE" id="PS01087">
    <property type="entry name" value="RADICAL_ACTIVATING"/>
    <property type="match status" value="1"/>
</dbReference>
<keyword evidence="10" id="KW-0456">Lyase</keyword>
<evidence type="ECO:0000313" key="11">
    <source>
        <dbReference type="Proteomes" id="UP000035704"/>
    </source>
</evidence>
<dbReference type="InterPro" id="IPR007197">
    <property type="entry name" value="rSAM"/>
</dbReference>